<keyword evidence="2" id="KW-1185">Reference proteome</keyword>
<evidence type="ECO:0000313" key="2">
    <source>
        <dbReference type="Proteomes" id="UP000073492"/>
    </source>
</evidence>
<dbReference type="OrthoDB" id="37730at2759"/>
<gene>
    <name evidence="1" type="ORF">AC579_10308</name>
</gene>
<reference evidence="1 2" key="1">
    <citation type="submission" date="2015-07" db="EMBL/GenBank/DDBJ databases">
        <title>Comparative genomics of the Sigatoka disease complex on banana suggests a link between parallel evolutionary changes in Pseudocercospora fijiensis and Pseudocercospora eumusae and increased virulence on the banana host.</title>
        <authorList>
            <person name="Chang T.-C."/>
            <person name="Salvucci A."/>
            <person name="Crous P.W."/>
            <person name="Stergiopoulos I."/>
        </authorList>
    </citation>
    <scope>NUCLEOTIDE SEQUENCE [LARGE SCALE GENOMIC DNA]</scope>
    <source>
        <strain evidence="1 2">CBS 116634</strain>
    </source>
</reference>
<evidence type="ECO:0000313" key="1">
    <source>
        <dbReference type="EMBL" id="KXT08961.1"/>
    </source>
</evidence>
<organism evidence="1 2">
    <name type="scientific">Pseudocercospora musae</name>
    <dbReference type="NCBI Taxonomy" id="113226"/>
    <lineage>
        <taxon>Eukaryota</taxon>
        <taxon>Fungi</taxon>
        <taxon>Dikarya</taxon>
        <taxon>Ascomycota</taxon>
        <taxon>Pezizomycotina</taxon>
        <taxon>Dothideomycetes</taxon>
        <taxon>Dothideomycetidae</taxon>
        <taxon>Mycosphaerellales</taxon>
        <taxon>Mycosphaerellaceae</taxon>
        <taxon>Pseudocercospora</taxon>
    </lineage>
</organism>
<sequence>MSSSKTSSRSPLRLFLWSGGRNKDQVTKRYLRIGLSISLSSSLRSPSLVLGFELAPDAQGQRLERRLRRVTGFDARRSAIWRSGQRDASTKLRFRARRSFECNTCEE</sequence>
<dbReference type="EMBL" id="LFZO01000388">
    <property type="protein sequence ID" value="KXT08961.1"/>
    <property type="molecule type" value="Genomic_DNA"/>
</dbReference>
<dbReference type="Proteomes" id="UP000073492">
    <property type="component" value="Unassembled WGS sequence"/>
</dbReference>
<accession>A0A139I2P2</accession>
<protein>
    <submittedName>
        <fullName evidence="1">Uncharacterized protein</fullName>
    </submittedName>
</protein>
<dbReference type="AlphaFoldDB" id="A0A139I2P2"/>
<proteinExistence type="predicted"/>
<comment type="caution">
    <text evidence="1">The sequence shown here is derived from an EMBL/GenBank/DDBJ whole genome shotgun (WGS) entry which is preliminary data.</text>
</comment>
<name>A0A139I2P2_9PEZI</name>